<dbReference type="CDD" id="cd01066">
    <property type="entry name" value="APP_MetAP"/>
    <property type="match status" value="1"/>
</dbReference>
<dbReference type="InterPro" id="IPR036005">
    <property type="entry name" value="Creatinase/aminopeptidase-like"/>
</dbReference>
<sequence>MTTKQKLREAEHIAEQLFAAAESRGLIVAGKTENQLNTEIFQLADELFGIKKYWHKRIIRSGPNTLHPYKENPPDLLLQNDDILFFDFGPIVEDWEADLGRTYVIGNDPHKLRLKRDIENAWQTAKTWFHQHSTLSGADYFHYVASLAEQKGWTFGGEIAGHLIGEFPHERLEPGNYGLYVHPSNHNDMFAPDANGQPREWILEVHFVDRDRQIGGFHEQLLT</sequence>
<dbReference type="Pfam" id="PF00557">
    <property type="entry name" value="Peptidase_M24"/>
    <property type="match status" value="1"/>
</dbReference>
<protein>
    <submittedName>
        <fullName evidence="2">M24 family metallopeptidase</fullName>
    </submittedName>
</protein>
<name>A0ABZ2Z0D3_9BACT</name>
<dbReference type="SUPFAM" id="SSF55920">
    <property type="entry name" value="Creatinase/aminopeptidase"/>
    <property type="match status" value="1"/>
</dbReference>
<dbReference type="RefSeq" id="WP_341840335.1">
    <property type="nucleotide sequence ID" value="NZ_CP149792.1"/>
</dbReference>
<evidence type="ECO:0000313" key="3">
    <source>
        <dbReference type="Proteomes" id="UP001449657"/>
    </source>
</evidence>
<gene>
    <name evidence="2" type="ORF">WJU22_22035</name>
</gene>
<dbReference type="InterPro" id="IPR000994">
    <property type="entry name" value="Pept_M24"/>
</dbReference>
<evidence type="ECO:0000313" key="2">
    <source>
        <dbReference type="EMBL" id="WZN45583.1"/>
    </source>
</evidence>
<accession>A0ABZ2Z0D3</accession>
<keyword evidence="3" id="KW-1185">Reference proteome</keyword>
<dbReference type="Gene3D" id="3.90.230.10">
    <property type="entry name" value="Creatinase/methionine aminopeptidase superfamily"/>
    <property type="match status" value="1"/>
</dbReference>
<dbReference type="EMBL" id="CP150096">
    <property type="protein sequence ID" value="WZN45583.1"/>
    <property type="molecule type" value="Genomic_DNA"/>
</dbReference>
<organism evidence="2 3">
    <name type="scientific">Chitinophaga caseinilytica</name>
    <dbReference type="NCBI Taxonomy" id="2267521"/>
    <lineage>
        <taxon>Bacteria</taxon>
        <taxon>Pseudomonadati</taxon>
        <taxon>Bacteroidota</taxon>
        <taxon>Chitinophagia</taxon>
        <taxon>Chitinophagales</taxon>
        <taxon>Chitinophagaceae</taxon>
        <taxon>Chitinophaga</taxon>
    </lineage>
</organism>
<proteinExistence type="predicted"/>
<evidence type="ECO:0000259" key="1">
    <source>
        <dbReference type="Pfam" id="PF00557"/>
    </source>
</evidence>
<feature type="domain" description="Peptidase M24" evidence="1">
    <location>
        <begin position="6"/>
        <end position="171"/>
    </location>
</feature>
<reference evidence="2 3" key="1">
    <citation type="submission" date="2024-03" db="EMBL/GenBank/DDBJ databases">
        <title>Chitinophaga caseinilytica sp. nov., a casein hydrolysing bacterium isolated from forest soil.</title>
        <authorList>
            <person name="Lee D.S."/>
            <person name="Han D.M."/>
            <person name="Baek J.H."/>
            <person name="Choi D.G."/>
            <person name="Jeon J.H."/>
            <person name="Jeon C.O."/>
        </authorList>
    </citation>
    <scope>NUCLEOTIDE SEQUENCE [LARGE SCALE GENOMIC DNA]</scope>
    <source>
        <strain evidence="2 3">KACC 19118</strain>
    </source>
</reference>
<dbReference type="Proteomes" id="UP001449657">
    <property type="component" value="Chromosome"/>
</dbReference>